<keyword evidence="7" id="KW-0256">Endoplasmic reticulum</keyword>
<feature type="transmembrane region" description="Helical" evidence="10">
    <location>
        <begin position="96"/>
        <end position="119"/>
    </location>
</feature>
<keyword evidence="4" id="KW-0328">Glycosyltransferase</keyword>
<evidence type="ECO:0000313" key="12">
    <source>
        <dbReference type="Proteomes" id="UP000034591"/>
    </source>
</evidence>
<evidence type="ECO:0000256" key="8">
    <source>
        <dbReference type="ARBA" id="ARBA00022989"/>
    </source>
</evidence>
<evidence type="ECO:0000256" key="4">
    <source>
        <dbReference type="ARBA" id="ARBA00022676"/>
    </source>
</evidence>
<dbReference type="PANTHER" id="PTHR12468">
    <property type="entry name" value="GPI MANNOSYLTRANSFERASE 2"/>
    <property type="match status" value="1"/>
</dbReference>
<feature type="transmembrane region" description="Helical" evidence="10">
    <location>
        <begin position="345"/>
        <end position="361"/>
    </location>
</feature>
<evidence type="ECO:0000256" key="2">
    <source>
        <dbReference type="ARBA" id="ARBA00004687"/>
    </source>
</evidence>
<keyword evidence="5" id="KW-0808">Transferase</keyword>
<proteinExistence type="predicted"/>
<dbReference type="GO" id="GO:0016020">
    <property type="term" value="C:membrane"/>
    <property type="evidence" value="ECO:0007669"/>
    <property type="project" value="GOC"/>
</dbReference>
<evidence type="ECO:0000313" key="11">
    <source>
        <dbReference type="EMBL" id="KKQ38108.1"/>
    </source>
</evidence>
<feature type="transmembrane region" description="Helical" evidence="10">
    <location>
        <begin position="169"/>
        <end position="200"/>
    </location>
</feature>
<gene>
    <name evidence="11" type="ORF">US53_C0001G0013</name>
</gene>
<dbReference type="AlphaFoldDB" id="A0A0G0H4G1"/>
<sequence length="393" mass="44949">MRFKELIVYYLTWRLLLFIILLIAISVVPLQVNFLGGGRVNYLLYPYLWSWANFDGEHFLAIARDGYKPLTYFFFPLYPVLIRSLANLFGSAFVGYAFSGLIISNLSFFIGLIGLIRLVRLDYSDNIVRTTLLLILLFPTSFYFGSLYSESLFFALSVWTFYFARREQWLFVGTLGGLAAITRLVGIALFPALLAELYVLQKNKKIKSGNLYLVKSLCAILLIPMTLLMYMFYIKTNTGDALDFLHNVAIYGQQRSSNLILLPQVFYRYIFKILPNINYSYFPVVFTTWLEFLTAVIFSLLVVFGLLAAVGKLNKVRIRLSYAVYLLVAFLIPTLSGSFSSLPRYVVILFPAFIILSLYLSKQSVIVRGSVYLLLFICLGIATSLFVRGYWIS</sequence>
<evidence type="ECO:0000256" key="3">
    <source>
        <dbReference type="ARBA" id="ARBA00022502"/>
    </source>
</evidence>
<reference evidence="11 12" key="1">
    <citation type="journal article" date="2015" name="Nature">
        <title>rRNA introns, odd ribosomes, and small enigmatic genomes across a large radiation of phyla.</title>
        <authorList>
            <person name="Brown C.T."/>
            <person name="Hug L.A."/>
            <person name="Thomas B.C."/>
            <person name="Sharon I."/>
            <person name="Castelle C.J."/>
            <person name="Singh A."/>
            <person name="Wilkins M.J."/>
            <person name="Williams K.H."/>
            <person name="Banfield J.F."/>
        </authorList>
    </citation>
    <scope>NUCLEOTIDE SEQUENCE [LARGE SCALE GENOMIC DNA]</scope>
</reference>
<name>A0A0G0H4G1_9BACT</name>
<dbReference type="UniPathway" id="UPA00196"/>
<evidence type="ECO:0000256" key="10">
    <source>
        <dbReference type="SAM" id="Phobius"/>
    </source>
</evidence>
<protein>
    <recommendedName>
        <fullName evidence="13">Glycosyltransferase RgtA/B/C/D-like domain-containing protein</fullName>
    </recommendedName>
</protein>
<evidence type="ECO:0000256" key="1">
    <source>
        <dbReference type="ARBA" id="ARBA00004477"/>
    </source>
</evidence>
<dbReference type="STRING" id="1618545.US53_C0001G0013"/>
<comment type="subcellular location">
    <subcellularLocation>
        <location evidence="1">Endoplasmic reticulum membrane</location>
        <topology evidence="1">Multi-pass membrane protein</topology>
    </subcellularLocation>
</comment>
<evidence type="ECO:0000256" key="9">
    <source>
        <dbReference type="ARBA" id="ARBA00023136"/>
    </source>
</evidence>
<dbReference type="Proteomes" id="UP000034591">
    <property type="component" value="Unassembled WGS sequence"/>
</dbReference>
<keyword evidence="9 10" id="KW-0472">Membrane</keyword>
<dbReference type="GO" id="GO:0000009">
    <property type="term" value="F:alpha-1,6-mannosyltransferase activity"/>
    <property type="evidence" value="ECO:0007669"/>
    <property type="project" value="InterPro"/>
</dbReference>
<dbReference type="GO" id="GO:0006506">
    <property type="term" value="P:GPI anchor biosynthetic process"/>
    <property type="evidence" value="ECO:0007669"/>
    <property type="project" value="UniProtKB-UniPathway"/>
</dbReference>
<comment type="caution">
    <text evidence="11">The sequence shown here is derived from an EMBL/GenBank/DDBJ whole genome shotgun (WGS) entry which is preliminary data.</text>
</comment>
<evidence type="ECO:0000256" key="5">
    <source>
        <dbReference type="ARBA" id="ARBA00022679"/>
    </source>
</evidence>
<dbReference type="InterPro" id="IPR007315">
    <property type="entry name" value="PIG-V/Gpi18"/>
</dbReference>
<keyword evidence="6 10" id="KW-0812">Transmembrane</keyword>
<feature type="transmembrane region" description="Helical" evidence="10">
    <location>
        <begin position="322"/>
        <end position="339"/>
    </location>
</feature>
<feature type="transmembrane region" description="Helical" evidence="10">
    <location>
        <begin position="7"/>
        <end position="32"/>
    </location>
</feature>
<feature type="transmembrane region" description="Helical" evidence="10">
    <location>
        <begin position="212"/>
        <end position="233"/>
    </location>
</feature>
<dbReference type="GO" id="GO:0004376">
    <property type="term" value="F:GPI mannosyltransferase activity"/>
    <property type="evidence" value="ECO:0007669"/>
    <property type="project" value="InterPro"/>
</dbReference>
<feature type="transmembrane region" description="Helical" evidence="10">
    <location>
        <begin position="373"/>
        <end position="392"/>
    </location>
</feature>
<evidence type="ECO:0000256" key="6">
    <source>
        <dbReference type="ARBA" id="ARBA00022692"/>
    </source>
</evidence>
<keyword evidence="8 10" id="KW-1133">Transmembrane helix</keyword>
<dbReference type="GO" id="GO:0031501">
    <property type="term" value="C:mannosyltransferase complex"/>
    <property type="evidence" value="ECO:0007669"/>
    <property type="project" value="TreeGrafter"/>
</dbReference>
<evidence type="ECO:0000256" key="7">
    <source>
        <dbReference type="ARBA" id="ARBA00022824"/>
    </source>
</evidence>
<dbReference type="PANTHER" id="PTHR12468:SF2">
    <property type="entry name" value="GPI MANNOSYLTRANSFERASE 2"/>
    <property type="match status" value="1"/>
</dbReference>
<evidence type="ECO:0008006" key="13">
    <source>
        <dbReference type="Google" id="ProtNLM"/>
    </source>
</evidence>
<organism evidence="11 12">
    <name type="scientific">Candidatus Woesebacteria bacterium GW2011_GWA1_37_7</name>
    <dbReference type="NCBI Taxonomy" id="1618545"/>
    <lineage>
        <taxon>Bacteria</taxon>
        <taxon>Candidatus Woeseibacteriota</taxon>
    </lineage>
</organism>
<dbReference type="EMBL" id="LBTI01000001">
    <property type="protein sequence ID" value="KKQ38108.1"/>
    <property type="molecule type" value="Genomic_DNA"/>
</dbReference>
<feature type="transmembrane region" description="Helical" evidence="10">
    <location>
        <begin position="289"/>
        <end position="310"/>
    </location>
</feature>
<comment type="pathway">
    <text evidence="2">Glycolipid biosynthesis; glycosylphosphatidylinositol-anchor biosynthesis.</text>
</comment>
<accession>A0A0G0H4G1</accession>
<feature type="transmembrane region" description="Helical" evidence="10">
    <location>
        <begin position="131"/>
        <end position="149"/>
    </location>
</feature>
<keyword evidence="3" id="KW-0337">GPI-anchor biosynthesis</keyword>